<evidence type="ECO:0000313" key="1">
    <source>
        <dbReference type="EMBL" id="KUJ13722.1"/>
    </source>
</evidence>
<dbReference type="InParanoid" id="A0A194X1K1"/>
<gene>
    <name evidence="1" type="ORF">LY89DRAFT_687106</name>
</gene>
<dbReference type="Proteomes" id="UP000070700">
    <property type="component" value="Unassembled WGS sequence"/>
</dbReference>
<sequence length="289" mass="32255">MWAGEGWLCCGSENNKSFSSIQINFTPINLTSIESLKGRGEIHDDRSDDRACPSVMFALHNVPSGWFPGRFSLTNFRLTMTAEPFTAIAFSGVFPHTGSGLGPYPAGIPEDSPFRCQPFPGITYPALPEGAGDFRLAAVVYPGSAMHRVRDGMTARSVTRTLNGHGSLLNHLQWQMLSAIRAERKLMEERIGITEAYEYMSKTGNPAQWVSKYSMIDDTTGLMVAPSIQAVVMRWTSVQRTGKRGRTFTRLPCIIRQSLLHMENQETLMVCHRRGGLLRRNARMLHFVV</sequence>
<proteinExistence type="predicted"/>
<reference evidence="1 2" key="1">
    <citation type="submission" date="2015-10" db="EMBL/GenBank/DDBJ databases">
        <title>Full genome of DAOMC 229536 Phialocephala scopiformis, a fungal endophyte of spruce producing the potent anti-insectan compound rugulosin.</title>
        <authorList>
            <consortium name="DOE Joint Genome Institute"/>
            <person name="Walker A.K."/>
            <person name="Frasz S.L."/>
            <person name="Seifert K.A."/>
            <person name="Miller J.D."/>
            <person name="Mondo S.J."/>
            <person name="Labutti K."/>
            <person name="Lipzen A."/>
            <person name="Dockter R."/>
            <person name="Kennedy M."/>
            <person name="Grigoriev I.V."/>
            <person name="Spatafora J.W."/>
        </authorList>
    </citation>
    <scope>NUCLEOTIDE SEQUENCE [LARGE SCALE GENOMIC DNA]</scope>
    <source>
        <strain evidence="1 2">CBS 120377</strain>
    </source>
</reference>
<accession>A0A194X1K1</accession>
<organism evidence="1 2">
    <name type="scientific">Mollisia scopiformis</name>
    <name type="common">Conifer needle endophyte fungus</name>
    <name type="synonym">Phialocephala scopiformis</name>
    <dbReference type="NCBI Taxonomy" id="149040"/>
    <lineage>
        <taxon>Eukaryota</taxon>
        <taxon>Fungi</taxon>
        <taxon>Dikarya</taxon>
        <taxon>Ascomycota</taxon>
        <taxon>Pezizomycotina</taxon>
        <taxon>Leotiomycetes</taxon>
        <taxon>Helotiales</taxon>
        <taxon>Mollisiaceae</taxon>
        <taxon>Mollisia</taxon>
    </lineage>
</organism>
<dbReference type="OrthoDB" id="3450125at2759"/>
<dbReference type="RefSeq" id="XP_018068077.1">
    <property type="nucleotide sequence ID" value="XM_018215425.1"/>
</dbReference>
<dbReference type="GeneID" id="28825151"/>
<dbReference type="AlphaFoldDB" id="A0A194X1K1"/>
<evidence type="ECO:0000313" key="2">
    <source>
        <dbReference type="Proteomes" id="UP000070700"/>
    </source>
</evidence>
<protein>
    <submittedName>
        <fullName evidence="1">Uncharacterized protein</fullName>
    </submittedName>
</protein>
<dbReference type="KEGG" id="psco:LY89DRAFT_687106"/>
<name>A0A194X1K1_MOLSC</name>
<keyword evidence="2" id="KW-1185">Reference proteome</keyword>
<dbReference type="EMBL" id="KQ947421">
    <property type="protein sequence ID" value="KUJ13722.1"/>
    <property type="molecule type" value="Genomic_DNA"/>
</dbReference>